<sequence length="192" mass="21288">MDGRFAVLEDLMKKMIEDKQKSATSETTGGHGGGGGNPNPFRGRENPEVEVLEGEDGMPHLEPLSREEMSMGYDRRGADFVGRREEYHRRGAEFEGGREEIQRRGRKTKKENKEVQYCNMAMQTEAIDSGEIMFYVVIIWLLVISIIIFASFDGDDQIYRRSKTNGPQFVGGKGCGCGGCKAGVGVCGTYLS</sequence>
<feature type="compositionally biased region" description="Basic and acidic residues" evidence="1">
    <location>
        <begin position="57"/>
        <end position="69"/>
    </location>
</feature>
<evidence type="ECO:0000313" key="3">
    <source>
        <dbReference type="EMBL" id="KAL0904725.1"/>
    </source>
</evidence>
<dbReference type="Proteomes" id="UP001552299">
    <property type="component" value="Unassembled WGS sequence"/>
</dbReference>
<evidence type="ECO:0000256" key="1">
    <source>
        <dbReference type="SAM" id="MobiDB-lite"/>
    </source>
</evidence>
<feature type="region of interest" description="Disordered" evidence="1">
    <location>
        <begin position="16"/>
        <end position="69"/>
    </location>
</feature>
<protein>
    <recommendedName>
        <fullName evidence="5">Glycine-rich protein</fullName>
    </recommendedName>
</protein>
<keyword evidence="2" id="KW-0472">Membrane</keyword>
<feature type="transmembrane region" description="Helical" evidence="2">
    <location>
        <begin position="132"/>
        <end position="152"/>
    </location>
</feature>
<evidence type="ECO:0008006" key="5">
    <source>
        <dbReference type="Google" id="ProtNLM"/>
    </source>
</evidence>
<dbReference type="EMBL" id="JANQDX010000019">
    <property type="protein sequence ID" value="KAL0904725.1"/>
    <property type="molecule type" value="Genomic_DNA"/>
</dbReference>
<proteinExistence type="predicted"/>
<organism evidence="3 4">
    <name type="scientific">Dendrobium thyrsiflorum</name>
    <name type="common">Pinecone-like raceme dendrobium</name>
    <name type="synonym">Orchid</name>
    <dbReference type="NCBI Taxonomy" id="117978"/>
    <lineage>
        <taxon>Eukaryota</taxon>
        <taxon>Viridiplantae</taxon>
        <taxon>Streptophyta</taxon>
        <taxon>Embryophyta</taxon>
        <taxon>Tracheophyta</taxon>
        <taxon>Spermatophyta</taxon>
        <taxon>Magnoliopsida</taxon>
        <taxon>Liliopsida</taxon>
        <taxon>Asparagales</taxon>
        <taxon>Orchidaceae</taxon>
        <taxon>Epidendroideae</taxon>
        <taxon>Malaxideae</taxon>
        <taxon>Dendrobiinae</taxon>
        <taxon>Dendrobium</taxon>
    </lineage>
</organism>
<keyword evidence="2" id="KW-1133">Transmembrane helix</keyword>
<comment type="caution">
    <text evidence="3">The sequence shown here is derived from an EMBL/GenBank/DDBJ whole genome shotgun (WGS) entry which is preliminary data.</text>
</comment>
<name>A0ABD0TYJ4_DENTH</name>
<dbReference type="AlphaFoldDB" id="A0ABD0TYJ4"/>
<keyword evidence="4" id="KW-1185">Reference proteome</keyword>
<evidence type="ECO:0000313" key="4">
    <source>
        <dbReference type="Proteomes" id="UP001552299"/>
    </source>
</evidence>
<evidence type="ECO:0000256" key="2">
    <source>
        <dbReference type="SAM" id="Phobius"/>
    </source>
</evidence>
<keyword evidence="2" id="KW-0812">Transmembrane</keyword>
<accession>A0ABD0TYJ4</accession>
<gene>
    <name evidence="3" type="ORF">M5K25_026866</name>
</gene>
<reference evidence="3 4" key="1">
    <citation type="journal article" date="2024" name="Plant Biotechnol. J.">
        <title>Dendrobium thyrsiflorum genome and its molecular insights into genes involved in important horticultural traits.</title>
        <authorList>
            <person name="Chen B."/>
            <person name="Wang J.Y."/>
            <person name="Zheng P.J."/>
            <person name="Li K.L."/>
            <person name="Liang Y.M."/>
            <person name="Chen X.F."/>
            <person name="Zhang C."/>
            <person name="Zhao X."/>
            <person name="He X."/>
            <person name="Zhang G.Q."/>
            <person name="Liu Z.J."/>
            <person name="Xu Q."/>
        </authorList>
    </citation>
    <scope>NUCLEOTIDE SEQUENCE [LARGE SCALE GENOMIC DNA]</scope>
    <source>
        <strain evidence="3">GZMU011</strain>
    </source>
</reference>